<keyword evidence="8" id="KW-1185">Reference proteome</keyword>
<evidence type="ECO:0000313" key="7">
    <source>
        <dbReference type="EMBL" id="WOH04977.1"/>
    </source>
</evidence>
<dbReference type="GO" id="GO:0046872">
    <property type="term" value="F:metal ion binding"/>
    <property type="evidence" value="ECO:0007669"/>
    <property type="project" value="UniProtKB-KW"/>
</dbReference>
<evidence type="ECO:0000256" key="4">
    <source>
        <dbReference type="ARBA" id="ARBA00023289"/>
    </source>
</evidence>
<gene>
    <name evidence="7" type="ORF">DCAR_0624389</name>
</gene>
<reference evidence="7" key="1">
    <citation type="journal article" date="2016" name="Nat. Genet.">
        <title>A high-quality carrot genome assembly provides new insights into carotenoid accumulation and asterid genome evolution.</title>
        <authorList>
            <person name="Iorizzo M."/>
            <person name="Ellison S."/>
            <person name="Senalik D."/>
            <person name="Zeng P."/>
            <person name="Satapoomin P."/>
            <person name="Huang J."/>
            <person name="Bowman M."/>
            <person name="Iovene M."/>
            <person name="Sanseverino W."/>
            <person name="Cavagnaro P."/>
            <person name="Yildiz M."/>
            <person name="Macko-Podgorni A."/>
            <person name="Moranska E."/>
            <person name="Grzebelus E."/>
            <person name="Grzebelus D."/>
            <person name="Ashrafi H."/>
            <person name="Zheng Z."/>
            <person name="Cheng S."/>
            <person name="Spooner D."/>
            <person name="Van Deynze A."/>
            <person name="Simon P."/>
        </authorList>
    </citation>
    <scope>NUCLEOTIDE SEQUENCE</scope>
    <source>
        <tissue evidence="7">Leaf</tissue>
    </source>
</reference>
<keyword evidence="3" id="KW-0479">Metal-binding</keyword>
<comment type="similarity">
    <text evidence="5">Belongs to the HIPP family.</text>
</comment>
<keyword evidence="2" id="KW-0488">Methylation</keyword>
<organism evidence="7 8">
    <name type="scientific">Daucus carota subsp. sativus</name>
    <name type="common">Carrot</name>
    <dbReference type="NCBI Taxonomy" id="79200"/>
    <lineage>
        <taxon>Eukaryota</taxon>
        <taxon>Viridiplantae</taxon>
        <taxon>Streptophyta</taxon>
        <taxon>Embryophyta</taxon>
        <taxon>Tracheophyta</taxon>
        <taxon>Spermatophyta</taxon>
        <taxon>Magnoliopsida</taxon>
        <taxon>eudicotyledons</taxon>
        <taxon>Gunneridae</taxon>
        <taxon>Pentapetalae</taxon>
        <taxon>asterids</taxon>
        <taxon>campanulids</taxon>
        <taxon>Apiales</taxon>
        <taxon>Apiaceae</taxon>
        <taxon>Apioideae</taxon>
        <taxon>Scandiceae</taxon>
        <taxon>Daucinae</taxon>
        <taxon>Daucus</taxon>
        <taxon>Daucus sect. Daucus</taxon>
    </lineage>
</organism>
<evidence type="ECO:0000256" key="5">
    <source>
        <dbReference type="ARBA" id="ARBA00024045"/>
    </source>
</evidence>
<evidence type="ECO:0000256" key="1">
    <source>
        <dbReference type="ARBA" id="ARBA00004170"/>
    </source>
</evidence>
<evidence type="ECO:0000256" key="3">
    <source>
        <dbReference type="ARBA" id="ARBA00022723"/>
    </source>
</evidence>
<evidence type="ECO:0000313" key="8">
    <source>
        <dbReference type="Proteomes" id="UP000077755"/>
    </source>
</evidence>
<dbReference type="Gramene" id="KZM90819">
    <property type="protein sequence ID" value="KZM90819"/>
    <property type="gene ID" value="DCAR_021816"/>
</dbReference>
<comment type="subcellular location">
    <subcellularLocation>
        <location evidence="1">Membrane</location>
        <topology evidence="1">Peripheral membrane protein</topology>
    </subcellularLocation>
</comment>
<feature type="region of interest" description="Disordered" evidence="6">
    <location>
        <begin position="77"/>
        <end position="138"/>
    </location>
</feature>
<dbReference type="Pfam" id="PF00403">
    <property type="entry name" value="HMA"/>
    <property type="match status" value="1"/>
</dbReference>
<dbReference type="PROSITE" id="PS50846">
    <property type="entry name" value="HMA_2"/>
    <property type="match status" value="1"/>
</dbReference>
<dbReference type="CDD" id="cd00371">
    <property type="entry name" value="HMA"/>
    <property type="match status" value="1"/>
</dbReference>
<dbReference type="InterPro" id="IPR006121">
    <property type="entry name" value="HMA_dom"/>
</dbReference>
<evidence type="ECO:0000256" key="2">
    <source>
        <dbReference type="ARBA" id="ARBA00022481"/>
    </source>
</evidence>
<dbReference type="GO" id="GO:0009626">
    <property type="term" value="P:plant-type hypersensitive response"/>
    <property type="evidence" value="ECO:0007669"/>
    <property type="project" value="UniProtKB-KW"/>
</dbReference>
<dbReference type="EMBL" id="CP093348">
    <property type="protein sequence ID" value="WOH04977.1"/>
    <property type="molecule type" value="Genomic_DNA"/>
</dbReference>
<dbReference type="OMA" id="SVHCCDG"/>
<protein>
    <submittedName>
        <fullName evidence="7">Uncharacterized protein</fullName>
    </submittedName>
</protein>
<sequence length="258" mass="28442">MAKEGDIKKVELNVSVHCCDGCKKKVKKILRKTEGVLNVEIDTVEPKVTVLGNVEPQKLIKKLLKVGKQAEIWSYNDQNATKENKESRMPPSKKSDTEFSAPGGEQMNHAETQRATSPDKHTESAVSKEGAGNKGLDHKDINHGAAGMLRTVNPLLHQPEASGVLIHPSIATHDGARRVISPDTLTQQYYYMVEPPRGPVIMPYYAVYPYNAAPVYTRGPELQNYGQIMMEPPVQAPASTTVLGDYFNDENTVGCQIM</sequence>
<evidence type="ECO:0000256" key="6">
    <source>
        <dbReference type="SAM" id="MobiDB-lite"/>
    </source>
</evidence>
<proteinExistence type="inferred from homology"/>
<dbReference type="Proteomes" id="UP000077755">
    <property type="component" value="Chromosome 6"/>
</dbReference>
<dbReference type="GO" id="GO:0016020">
    <property type="term" value="C:membrane"/>
    <property type="evidence" value="ECO:0007669"/>
    <property type="project" value="UniProtKB-SubCell"/>
</dbReference>
<accession>A0A161YDK2</accession>
<feature type="compositionally biased region" description="Basic and acidic residues" evidence="6">
    <location>
        <begin position="80"/>
        <end position="97"/>
    </location>
</feature>
<dbReference type="PANTHER" id="PTHR45868:SF14">
    <property type="entry name" value="OS08G0205500 PROTEIN"/>
    <property type="match status" value="1"/>
</dbReference>
<dbReference type="Gene3D" id="3.30.70.100">
    <property type="match status" value="1"/>
</dbReference>
<reference evidence="7" key="2">
    <citation type="submission" date="2022-03" db="EMBL/GenBank/DDBJ databases">
        <title>Draft title - Genomic analysis of global carrot germplasm unveils the trajectory of domestication and the origin of high carotenoid orange carrot.</title>
        <authorList>
            <person name="Iorizzo M."/>
            <person name="Ellison S."/>
            <person name="Senalik D."/>
            <person name="Macko-Podgorni A."/>
            <person name="Grzebelus D."/>
            <person name="Bostan H."/>
            <person name="Rolling W."/>
            <person name="Curaba J."/>
            <person name="Simon P."/>
        </authorList>
    </citation>
    <scope>NUCLEOTIDE SEQUENCE</scope>
    <source>
        <tissue evidence="7">Leaf</tissue>
    </source>
</reference>
<dbReference type="InterPro" id="IPR036163">
    <property type="entry name" value="HMA_dom_sf"/>
</dbReference>
<name>A0A161YDK2_DAUCS</name>
<keyword evidence="4" id="KW-0449">Lipoprotein</keyword>
<dbReference type="PANTHER" id="PTHR45868">
    <property type="entry name" value="HEAVY METAL-ASSOCIATED ISOPRENYLATED PLANT PROTEIN 33-RELATED"/>
    <property type="match status" value="1"/>
</dbReference>
<dbReference type="SUPFAM" id="SSF55008">
    <property type="entry name" value="HMA, heavy metal-associated domain"/>
    <property type="match status" value="1"/>
</dbReference>
<dbReference type="AlphaFoldDB" id="A0A161YDK2"/>
<keyword evidence="4" id="KW-0636">Prenylation</keyword>